<protein>
    <submittedName>
        <fullName evidence="2">Uncharacterized protein</fullName>
    </submittedName>
</protein>
<name>E6QJE1_9ZZZZ</name>
<feature type="compositionally biased region" description="Polar residues" evidence="1">
    <location>
        <begin position="463"/>
        <end position="473"/>
    </location>
</feature>
<gene>
    <name evidence="2" type="ORF">CARN6_0689</name>
</gene>
<sequence>MYASPFDANRFPDAPAIPDPDSISIEAAMVLHRLRGTLPDPVNWNASVPMEMSTALARAIFDHEAARLTLDLPDDRMDLPIALHQDDPRLLQLLDTARHIRQRDPSQWPMLMDMALEAVQAETADIMHLDGDGLQARDLDNQNLPLYETIHEDMLDHRLETRYQGILNPGTLAAPLASPWMPPLPGTYRGVLPVRPSPLPGATPLPAAELPEVLRASPEFPAYPEQPQPQLAERSAVMPDYQIREIIDPETQQVSYQTELNQVSQNLRGGSRIWGMDAENDTLPLRAFDSPEAAQAQLDALQDMEPLREALRNLEPVTVAGVPYDPVRDADGNVYSFLARNGMDRTDLPWISTWELQQYAHTGTLTPELAVQQLQSAEDSGYAFSPFETIALQAFARDANADPRFTAYQKQEGEYMVVRGGVRSSARDFSLDDLPRTVRDYVQAHRFDLDRTQRSENREQRQETPASARTTETGLRLQDLHLPDINRQPMRVDAAFRDTSFVRAFNNTPDALAFMAWINDQKEQRAALDRGEPLTLGQLRYVPAGVPGEYRATNAETGQAIDRQIIDQSTLQDLLHNGVVQEDLAQQWQTRPDLLATAMQTLIHHRQAGMYDYATVADQISRYAPDGIINPSRMRVPIPEPAVNSAPAPGAVLVPTAAEQQAAVLQPAVLQPAATTANSPQDMEGYRDEITPNVAPADRPAAIEPDDGNSRTTPVVQEKTQGAQQEGQEAQQKDQKAQQENQAANNGKNQKGQGQGQNQSSDKQDASKPGGFGLFSRVHQHHHYQEPPAGATAENAPGRDAPGRDAPVPDAPQVSKRDALGVMDMINQAPVSPDEINVMNNRVKKEGLTPEIQDGIQNLSERGQRDVKNQKLTPEQLQKNAHALNQLGDTVNNQPDSPQKKAIMEHIQKLGQMLMEAIKRIFHLGRASTGPSM</sequence>
<proteinExistence type="predicted"/>
<feature type="region of interest" description="Disordered" evidence="1">
    <location>
        <begin position="673"/>
        <end position="813"/>
    </location>
</feature>
<evidence type="ECO:0000256" key="1">
    <source>
        <dbReference type="SAM" id="MobiDB-lite"/>
    </source>
</evidence>
<organism evidence="2">
    <name type="scientific">mine drainage metagenome</name>
    <dbReference type="NCBI Taxonomy" id="410659"/>
    <lineage>
        <taxon>unclassified sequences</taxon>
        <taxon>metagenomes</taxon>
        <taxon>ecological metagenomes</taxon>
    </lineage>
</organism>
<accession>E6QJE1</accession>
<reference evidence="2" key="1">
    <citation type="submission" date="2009-10" db="EMBL/GenBank/DDBJ databases">
        <title>Diversity of trophic interactions inside an arsenic-rich microbial ecosystem.</title>
        <authorList>
            <person name="Bertin P.N."/>
            <person name="Heinrich-Salmeron A."/>
            <person name="Pelletier E."/>
            <person name="Goulhen-Chollet F."/>
            <person name="Arsene-Ploetze F."/>
            <person name="Gallien S."/>
            <person name="Calteau A."/>
            <person name="Vallenet D."/>
            <person name="Casiot C."/>
            <person name="Chane-Woon-Ming B."/>
            <person name="Giloteaux L."/>
            <person name="Barakat M."/>
            <person name="Bonnefoy V."/>
            <person name="Bruneel O."/>
            <person name="Chandler M."/>
            <person name="Cleiss J."/>
            <person name="Duran R."/>
            <person name="Elbaz-Poulichet F."/>
            <person name="Fonknechten N."/>
            <person name="Lauga B."/>
            <person name="Mornico D."/>
            <person name="Ortet P."/>
            <person name="Schaeffer C."/>
            <person name="Siguier P."/>
            <person name="Alexander Thil Smith A."/>
            <person name="Van Dorsselaer A."/>
            <person name="Weissenbach J."/>
            <person name="Medigue C."/>
            <person name="Le Paslier D."/>
        </authorList>
    </citation>
    <scope>NUCLEOTIDE SEQUENCE</scope>
</reference>
<dbReference type="EMBL" id="CABQ01000087">
    <property type="protein sequence ID" value="CBI07357.1"/>
    <property type="molecule type" value="Genomic_DNA"/>
</dbReference>
<dbReference type="AlphaFoldDB" id="E6QJE1"/>
<feature type="region of interest" description="Disordered" evidence="1">
    <location>
        <begin position="448"/>
        <end position="473"/>
    </location>
</feature>
<feature type="compositionally biased region" description="Basic and acidic residues" evidence="1">
    <location>
        <begin position="448"/>
        <end position="462"/>
    </location>
</feature>
<feature type="compositionally biased region" description="Low complexity" evidence="1">
    <location>
        <begin position="738"/>
        <end position="759"/>
    </location>
</feature>
<comment type="caution">
    <text evidence="2">The sequence shown here is derived from an EMBL/GenBank/DDBJ whole genome shotgun (WGS) entry which is preliminary data.</text>
</comment>
<evidence type="ECO:0000313" key="2">
    <source>
        <dbReference type="EMBL" id="CBI07357.1"/>
    </source>
</evidence>
<feature type="compositionally biased region" description="Low complexity" evidence="1">
    <location>
        <begin position="717"/>
        <end position="730"/>
    </location>
</feature>